<dbReference type="Pfam" id="PF00230">
    <property type="entry name" value="MIP"/>
    <property type="match status" value="1"/>
</dbReference>
<keyword evidence="4" id="KW-0472">Membrane</keyword>
<accession>A0AA89B510</accession>
<evidence type="ECO:0000256" key="1">
    <source>
        <dbReference type="ARBA" id="ARBA00004141"/>
    </source>
</evidence>
<keyword evidence="7" id="KW-1185">Reference proteome</keyword>
<evidence type="ECO:0000313" key="7">
    <source>
        <dbReference type="Proteomes" id="UP001188597"/>
    </source>
</evidence>
<dbReference type="Proteomes" id="UP001188597">
    <property type="component" value="Unassembled WGS sequence"/>
</dbReference>
<keyword evidence="3" id="KW-1133">Transmembrane helix</keyword>
<name>A0AA89B510_9ASTE</name>
<dbReference type="AlphaFoldDB" id="A0AA89B510"/>
<keyword evidence="5" id="KW-0813">Transport</keyword>
<evidence type="ECO:0000256" key="4">
    <source>
        <dbReference type="ARBA" id="ARBA00023136"/>
    </source>
</evidence>
<dbReference type="InterPro" id="IPR000425">
    <property type="entry name" value="MIP"/>
</dbReference>
<comment type="similarity">
    <text evidence="5">Belongs to the MIP/aquaporin (TC 1.A.8) family.</text>
</comment>
<evidence type="ECO:0000256" key="5">
    <source>
        <dbReference type="RuleBase" id="RU000477"/>
    </source>
</evidence>
<comment type="subcellular location">
    <subcellularLocation>
        <location evidence="1">Membrane</location>
        <topology evidence="1">Multi-pass membrane protein</topology>
    </subcellularLocation>
</comment>
<gene>
    <name evidence="6" type="ORF">RJ639_043043</name>
</gene>
<protein>
    <submittedName>
        <fullName evidence="6">Uncharacterized protein</fullName>
    </submittedName>
</protein>
<dbReference type="InterPro" id="IPR023271">
    <property type="entry name" value="Aquaporin-like"/>
</dbReference>
<proteinExistence type="inferred from homology"/>
<dbReference type="PRINTS" id="PR00783">
    <property type="entry name" value="MINTRINSICP"/>
</dbReference>
<evidence type="ECO:0000313" key="6">
    <source>
        <dbReference type="EMBL" id="KAK3025157.1"/>
    </source>
</evidence>
<dbReference type="GO" id="GO:0016020">
    <property type="term" value="C:membrane"/>
    <property type="evidence" value="ECO:0007669"/>
    <property type="project" value="UniProtKB-SubCell"/>
</dbReference>
<keyword evidence="2 5" id="KW-0812">Transmembrane</keyword>
<organism evidence="6 7">
    <name type="scientific">Escallonia herrerae</name>
    <dbReference type="NCBI Taxonomy" id="1293975"/>
    <lineage>
        <taxon>Eukaryota</taxon>
        <taxon>Viridiplantae</taxon>
        <taxon>Streptophyta</taxon>
        <taxon>Embryophyta</taxon>
        <taxon>Tracheophyta</taxon>
        <taxon>Spermatophyta</taxon>
        <taxon>Magnoliopsida</taxon>
        <taxon>eudicotyledons</taxon>
        <taxon>Gunneridae</taxon>
        <taxon>Pentapetalae</taxon>
        <taxon>asterids</taxon>
        <taxon>campanulids</taxon>
        <taxon>Escalloniales</taxon>
        <taxon>Escalloniaceae</taxon>
        <taxon>Escallonia</taxon>
    </lineage>
</organism>
<sequence>MVTTQQILVLDPRVSGLGMMMIQEIGVQEGPLVGPDWRPKRSASLCISLGVKLGNDTDLSDVATNCCETLVAGAVSPAVRDHATAYALPSPGNGSMLRIWDRTVFPSSGGSMNPVRTLGPAVAAGNYKAIWIYLVAPTLGALAGAAIYTSVKLTGDEGDPPRQARSFRR</sequence>
<reference evidence="6" key="1">
    <citation type="submission" date="2022-12" db="EMBL/GenBank/DDBJ databases">
        <title>Draft genome assemblies for two species of Escallonia (Escalloniales).</title>
        <authorList>
            <person name="Chanderbali A."/>
            <person name="Dervinis C."/>
            <person name="Anghel I."/>
            <person name="Soltis D."/>
            <person name="Soltis P."/>
            <person name="Zapata F."/>
        </authorList>
    </citation>
    <scope>NUCLEOTIDE SEQUENCE</scope>
    <source>
        <strain evidence="6">UCBG64.0493</strain>
        <tissue evidence="6">Leaf</tissue>
    </source>
</reference>
<dbReference type="GO" id="GO:0015267">
    <property type="term" value="F:channel activity"/>
    <property type="evidence" value="ECO:0007669"/>
    <property type="project" value="InterPro"/>
</dbReference>
<dbReference type="EMBL" id="JAVXUP010000563">
    <property type="protein sequence ID" value="KAK3025157.1"/>
    <property type="molecule type" value="Genomic_DNA"/>
</dbReference>
<dbReference type="PANTHER" id="PTHR45724">
    <property type="entry name" value="AQUAPORIN NIP2-1"/>
    <property type="match status" value="1"/>
</dbReference>
<comment type="caution">
    <text evidence="6">The sequence shown here is derived from an EMBL/GenBank/DDBJ whole genome shotgun (WGS) entry which is preliminary data.</text>
</comment>
<dbReference type="PANTHER" id="PTHR45724:SF11">
    <property type="entry name" value="AQUAPORIN NIP5-1-RELATED"/>
    <property type="match status" value="1"/>
</dbReference>
<dbReference type="InterPro" id="IPR034294">
    <property type="entry name" value="Aquaporin_transptr"/>
</dbReference>
<dbReference type="SUPFAM" id="SSF81338">
    <property type="entry name" value="Aquaporin-like"/>
    <property type="match status" value="1"/>
</dbReference>
<dbReference type="Gene3D" id="1.20.1080.10">
    <property type="entry name" value="Glycerol uptake facilitator protein"/>
    <property type="match status" value="1"/>
</dbReference>
<evidence type="ECO:0000256" key="2">
    <source>
        <dbReference type="ARBA" id="ARBA00022692"/>
    </source>
</evidence>
<evidence type="ECO:0000256" key="3">
    <source>
        <dbReference type="ARBA" id="ARBA00022989"/>
    </source>
</evidence>